<dbReference type="AlphaFoldDB" id="A0A7G9RX58"/>
<feature type="transmembrane region" description="Helical" evidence="9">
    <location>
        <begin position="121"/>
        <end position="145"/>
    </location>
</feature>
<dbReference type="InterPro" id="IPR004623">
    <property type="entry name" value="KdpA"/>
</dbReference>
<evidence type="ECO:0000256" key="4">
    <source>
        <dbReference type="ARBA" id="ARBA00022692"/>
    </source>
</evidence>
<feature type="transmembrane region" description="Helical" evidence="9">
    <location>
        <begin position="6"/>
        <end position="23"/>
    </location>
</feature>
<keyword evidence="5 9" id="KW-0630">Potassium</keyword>
<dbReference type="PANTHER" id="PTHR30607:SF2">
    <property type="entry name" value="POTASSIUM-TRANSPORTING ATPASE POTASSIUM-BINDING SUBUNIT"/>
    <property type="match status" value="1"/>
</dbReference>
<keyword evidence="4 9" id="KW-0812">Transmembrane</keyword>
<proteinExistence type="inferred from homology"/>
<dbReference type="RefSeq" id="WP_187533315.1">
    <property type="nucleotide sequence ID" value="NZ_CBCSHU010000026.1"/>
</dbReference>
<dbReference type="HAMAP" id="MF_00275">
    <property type="entry name" value="KdpA"/>
    <property type="match status" value="1"/>
</dbReference>
<evidence type="ECO:0000256" key="7">
    <source>
        <dbReference type="ARBA" id="ARBA00023065"/>
    </source>
</evidence>
<comment type="similarity">
    <text evidence="9">Belongs to the KdpA family.</text>
</comment>
<feature type="transmembrane region" description="Helical" evidence="9">
    <location>
        <begin position="377"/>
        <end position="396"/>
    </location>
</feature>
<dbReference type="NCBIfam" id="TIGR00680">
    <property type="entry name" value="kdpA"/>
    <property type="match status" value="1"/>
</dbReference>
<dbReference type="Proteomes" id="UP000515928">
    <property type="component" value="Chromosome"/>
</dbReference>
<keyword evidence="8 9" id="KW-0472">Membrane</keyword>
<reference evidence="10 11" key="1">
    <citation type="submission" date="2020-08" db="EMBL/GenBank/DDBJ databases">
        <title>Genome sequence of Erysipelothrix inopinata DSM 15511T.</title>
        <authorList>
            <person name="Hyun D.-W."/>
            <person name="Bae J.-W."/>
        </authorList>
    </citation>
    <scope>NUCLEOTIDE SEQUENCE [LARGE SCALE GENOMIC DNA]</scope>
    <source>
        <strain evidence="10 11">DSM 15511</strain>
    </source>
</reference>
<feature type="transmembrane region" description="Helical" evidence="9">
    <location>
        <begin position="166"/>
        <end position="187"/>
    </location>
</feature>
<keyword evidence="1 9" id="KW-0813">Transport</keyword>
<dbReference type="PANTHER" id="PTHR30607">
    <property type="entry name" value="POTASSIUM-TRANSPORTING ATPASE A CHAIN"/>
    <property type="match status" value="1"/>
</dbReference>
<feature type="transmembrane region" description="Helical" evidence="9">
    <location>
        <begin position="417"/>
        <end position="437"/>
    </location>
</feature>
<protein>
    <recommendedName>
        <fullName evidence="9">Potassium-transporting ATPase potassium-binding subunit</fullName>
    </recommendedName>
    <alternativeName>
        <fullName evidence="9">ATP phosphohydrolase [potassium-transporting] A chain</fullName>
    </alternativeName>
    <alternativeName>
        <fullName evidence="9">Potassium-binding and translocating subunit A</fullName>
    </alternativeName>
    <alternativeName>
        <fullName evidence="9">Potassium-translocating ATPase A chain</fullName>
    </alternativeName>
</protein>
<feature type="transmembrane region" description="Helical" evidence="9">
    <location>
        <begin position="279"/>
        <end position="299"/>
    </location>
</feature>
<keyword evidence="7 9" id="KW-0406">Ion transport</keyword>
<dbReference type="Pfam" id="PF03814">
    <property type="entry name" value="KdpA"/>
    <property type="match status" value="1"/>
</dbReference>
<sequence>MVYLFLFVILGSLAIVGMGHYLARMIQYKPLWGDRIIKPVENRLFSFFGFSRSEMGWKQYFSSILVFNLIIGLFGILILMTQGLYTSSPNMPWHLALNTVISFMTNTNLQHYAGEIQMSEFAQMFVIISHMFSSAATGIAVGMAFTRGFTGSSHKLGNFYKDLIQIIIRVLLPVSFIISIVLMWQGVPQVMNNTLVFTSSSGVETSIPLGPIASFEAIKHLGTNGGGYYAANSSMPFENPTLISNLVQMLSMITIPGGFVVAFGLCAKKDRKQGFRKNEALPLLVISSILFFIGILVMIKMESRSPILESLGILNPLNLEGKELRFGILNSTLFTGVSTSFTTGSVNSMIDSYTPLGGMVPLAFMMLNMVFGGDGVGLLNMMMYVILTVFICGLMVGRTPEYLSKKIESYEMKRVALVILIHPILILGFTALSVILLKGHGSMNSHGLTQMLYEYTSAAANNGSGFEGLMDGTLFWNLSTAIVMFVGRFLPILLQLQIAQSLWKKQAVVESSGTLKTNTPLFTVALGVIIIVISALTFFPALMLGPITESLIGLGI</sequence>
<evidence type="ECO:0000313" key="11">
    <source>
        <dbReference type="Proteomes" id="UP000515928"/>
    </source>
</evidence>
<dbReference type="KEGG" id="eio:H9L01_07360"/>
<keyword evidence="11" id="KW-1185">Reference proteome</keyword>
<evidence type="ECO:0000256" key="1">
    <source>
        <dbReference type="ARBA" id="ARBA00022448"/>
    </source>
</evidence>
<feature type="transmembrane region" description="Helical" evidence="9">
    <location>
        <begin position="521"/>
        <end position="544"/>
    </location>
</feature>
<evidence type="ECO:0000256" key="8">
    <source>
        <dbReference type="ARBA" id="ARBA00023136"/>
    </source>
</evidence>
<evidence type="ECO:0000256" key="5">
    <source>
        <dbReference type="ARBA" id="ARBA00022958"/>
    </source>
</evidence>
<accession>A0A7G9RX58</accession>
<organism evidence="10 11">
    <name type="scientific">Erysipelothrix inopinata</name>
    <dbReference type="NCBI Taxonomy" id="225084"/>
    <lineage>
        <taxon>Bacteria</taxon>
        <taxon>Bacillati</taxon>
        <taxon>Bacillota</taxon>
        <taxon>Erysipelotrichia</taxon>
        <taxon>Erysipelotrichales</taxon>
        <taxon>Erysipelotrichaceae</taxon>
        <taxon>Erysipelothrix</taxon>
    </lineage>
</organism>
<dbReference type="GO" id="GO:0030955">
    <property type="term" value="F:potassium ion binding"/>
    <property type="evidence" value="ECO:0007669"/>
    <property type="project" value="UniProtKB-UniRule"/>
</dbReference>
<comment type="function">
    <text evidence="9">Part of the high-affinity ATP-driven potassium transport (or Kdp) system, which catalyzes the hydrolysis of ATP coupled with the electrogenic transport of potassium into the cytoplasm. This subunit binds the extracellular potassium ions and delivers the ions to the membrane domain of KdpB through an intramembrane tunnel.</text>
</comment>
<evidence type="ECO:0000256" key="2">
    <source>
        <dbReference type="ARBA" id="ARBA00022475"/>
    </source>
</evidence>
<feature type="transmembrane region" description="Helical" evidence="9">
    <location>
        <begin position="246"/>
        <end position="267"/>
    </location>
</feature>
<evidence type="ECO:0000256" key="9">
    <source>
        <dbReference type="HAMAP-Rule" id="MF_00275"/>
    </source>
</evidence>
<evidence type="ECO:0000256" key="6">
    <source>
        <dbReference type="ARBA" id="ARBA00022989"/>
    </source>
</evidence>
<evidence type="ECO:0000313" key="10">
    <source>
        <dbReference type="EMBL" id="QNN60183.1"/>
    </source>
</evidence>
<name>A0A7G9RX58_9FIRM</name>
<keyword evidence="3 9" id="KW-0633">Potassium transport</keyword>
<evidence type="ECO:0000256" key="3">
    <source>
        <dbReference type="ARBA" id="ARBA00022538"/>
    </source>
</evidence>
<dbReference type="PIRSF" id="PIRSF001294">
    <property type="entry name" value="K_ATPaseA"/>
    <property type="match status" value="1"/>
</dbReference>
<feature type="transmembrane region" description="Helical" evidence="9">
    <location>
        <begin position="60"/>
        <end position="85"/>
    </location>
</feature>
<comment type="subcellular location">
    <subcellularLocation>
        <location evidence="9">Cell membrane</location>
        <topology evidence="9">Multi-pass membrane protein</topology>
    </subcellularLocation>
</comment>
<feature type="transmembrane region" description="Helical" evidence="9">
    <location>
        <begin position="474"/>
        <end position="496"/>
    </location>
</feature>
<dbReference type="GO" id="GO:0005886">
    <property type="term" value="C:plasma membrane"/>
    <property type="evidence" value="ECO:0007669"/>
    <property type="project" value="UniProtKB-SubCell"/>
</dbReference>
<dbReference type="EMBL" id="CP060715">
    <property type="protein sequence ID" value="QNN60183.1"/>
    <property type="molecule type" value="Genomic_DNA"/>
</dbReference>
<dbReference type="GO" id="GO:0008556">
    <property type="term" value="F:P-type potassium transmembrane transporter activity"/>
    <property type="evidence" value="ECO:0007669"/>
    <property type="project" value="InterPro"/>
</dbReference>
<comment type="subunit">
    <text evidence="9">The system is composed of three essential subunits: KdpA, KdpB and KdpC.</text>
</comment>
<gene>
    <name evidence="9 10" type="primary">kdpA</name>
    <name evidence="10" type="ORF">H9L01_07360</name>
</gene>
<keyword evidence="6 9" id="KW-1133">Transmembrane helix</keyword>
<keyword evidence="2 9" id="KW-1003">Cell membrane</keyword>